<evidence type="ECO:0000256" key="5">
    <source>
        <dbReference type="ARBA" id="ARBA00022737"/>
    </source>
</evidence>
<dbReference type="GO" id="GO:0071944">
    <property type="term" value="C:cell periphery"/>
    <property type="evidence" value="ECO:0007669"/>
    <property type="project" value="UniProtKB-ARBA"/>
</dbReference>
<dbReference type="Gene3D" id="3.40.50.410">
    <property type="entry name" value="von Willebrand factor, type A domain"/>
    <property type="match status" value="6"/>
</dbReference>
<dbReference type="GO" id="GO:0016020">
    <property type="term" value="C:membrane"/>
    <property type="evidence" value="ECO:0007669"/>
    <property type="project" value="UniProtKB-SubCell"/>
</dbReference>
<evidence type="ECO:0000256" key="10">
    <source>
        <dbReference type="ARBA" id="ARBA00023180"/>
    </source>
</evidence>
<feature type="disulfide bond" evidence="11">
    <location>
        <begin position="1270"/>
        <end position="1279"/>
    </location>
</feature>
<keyword evidence="6" id="KW-0106">Calcium</keyword>
<feature type="domain" description="EGF-like" evidence="12">
    <location>
        <begin position="1244"/>
        <end position="1280"/>
    </location>
</feature>
<feature type="disulfide bond" evidence="11">
    <location>
        <begin position="133"/>
        <end position="142"/>
    </location>
</feature>
<comment type="caution">
    <text evidence="11">Lacks conserved residue(s) required for the propagation of feature annotation.</text>
</comment>
<evidence type="ECO:0000259" key="12">
    <source>
        <dbReference type="PROSITE" id="PS50026"/>
    </source>
</evidence>
<evidence type="ECO:0000256" key="11">
    <source>
        <dbReference type="PROSITE-ProRule" id="PRU00076"/>
    </source>
</evidence>
<feature type="domain" description="VWFA" evidence="13">
    <location>
        <begin position="799"/>
        <end position="971"/>
    </location>
</feature>
<feature type="domain" description="VWFA" evidence="13">
    <location>
        <begin position="985"/>
        <end position="1157"/>
    </location>
</feature>
<feature type="domain" description="EGF-like" evidence="12">
    <location>
        <begin position="754"/>
        <end position="790"/>
    </location>
</feature>
<evidence type="ECO:0000313" key="15">
    <source>
        <dbReference type="Proteomes" id="UP001209878"/>
    </source>
</evidence>
<dbReference type="Proteomes" id="UP001209878">
    <property type="component" value="Unassembled WGS sequence"/>
</dbReference>
<keyword evidence="4" id="KW-0732">Signal</keyword>
<dbReference type="SUPFAM" id="SSF57196">
    <property type="entry name" value="EGF/Laminin"/>
    <property type="match status" value="7"/>
</dbReference>
<proteinExistence type="predicted"/>
<dbReference type="Pfam" id="PF12661">
    <property type="entry name" value="hEGF"/>
    <property type="match status" value="3"/>
</dbReference>
<organism evidence="14 15">
    <name type="scientific">Ridgeia piscesae</name>
    <name type="common">Tubeworm</name>
    <dbReference type="NCBI Taxonomy" id="27915"/>
    <lineage>
        <taxon>Eukaryota</taxon>
        <taxon>Metazoa</taxon>
        <taxon>Spiralia</taxon>
        <taxon>Lophotrochozoa</taxon>
        <taxon>Annelida</taxon>
        <taxon>Polychaeta</taxon>
        <taxon>Sedentaria</taxon>
        <taxon>Canalipalpata</taxon>
        <taxon>Sabellida</taxon>
        <taxon>Siboglinidae</taxon>
        <taxon>Ridgeia</taxon>
    </lineage>
</organism>
<evidence type="ECO:0000256" key="3">
    <source>
        <dbReference type="ARBA" id="ARBA00022692"/>
    </source>
</evidence>
<feature type="domain" description="EGF-like" evidence="12">
    <location>
        <begin position="716"/>
        <end position="752"/>
    </location>
</feature>
<dbReference type="SMART" id="SM00327">
    <property type="entry name" value="VWA"/>
    <property type="match status" value="6"/>
</dbReference>
<sequence>MASKPEYALIRPSADELAAISDEVIQYSCAYIKECDSHPCKNGATCIDEVNAYKCTCVESYTGTNCEIYINECNSCPCENGATCNDEVNAYKCSCVEGYNGTNCETDINECNSHPCKNGATCNDDVNAYNCTCVDGYTGYNCETAAYECPADVILIIDHSYSMQGYYTKVLNFAKKFVSSFQLSDTQTRVGVVVFNQKADVKVQIGDYRDVVDLMSTIDSLPRPSGGTNIHEALQKMRDMFKVDHRFDGKPYKRLIAIVITDGVDEQPSLVQSTASEAHADGIVVISIGIGNVNKAQIEDMASKPEYALVRPSADDLEPLSAEVIQQTCAAWRECPADVIFIIDHSGSMAVNYTHVLNFTKTIVSGFELTNKMTRVGVVVFNETVDIKVQFGDYVDIVDLKSKIDSLPEPLGGTNIHDALTTMRTMFKADHRFDGLPVNRFIAIIITDGEDVKPALVQSAANEAHAEGIVVISIGFGKVNETQIQAMASKPNYALIKPSAEELEPLSNEILRYTCEVLNFTKTIVSGFDLTNTTTRVGVIIFNDRAETQVEIGEYRDIVDLTSKIDSLPGASGGTDIYKALTAMRNMFNANHRFDGKPLKRFIAIVVTDGEDTQHEHVQSAASAAHADGIVIISIGFGKVNEKQIQGMASKPEYALIRPSADELAAISDEVIQYSCAYIDQCLTFPCKNGGTCHSDGDSYNCVCVEGYMGYNCNIDINECNSHPCENGATCNDEVNAYNCSCMEGYNGTNCETEISECNSHPCKNGATCNGDVNAYNCTCVDGYTGYNCETAENECPADVILIIDHSYSMQGYYSKVLNFAKKFVSSFQLSDTQTRVGVVVFNQTADVKVQIGDYRDVVDLMSTIDSLPRPSGGTNIHEALQKMRDMFKVDHRFDGKPYKRLIAIVITDGVDEHPSLVQSTASEAHADGIVVISIGIGNVNMAQIEDMASKPEYALVRPSADDLEPLSAEVIQQTCAAWRECPADVILIIDHSGSMADNYTHVLNFTKTIVSGFELTNKMTRVGVVVFNETVDIKVEFGDYVDIVDLKSKIDSLPEPMGGTNIHDALTTMRNMFKADHRFDGMPFNRFIAIIITDGEDVKPALVQSAANEAHAEGIVVISIGFGKVNETQIQSMASKPDYALIKPSADELEPFSNEVLRYTCEGFGKVNKKQIQGMASKPEYALIRPSADELAAISDEVIQYSCAYIDQCLTFPCKNGGTCHSDGDSYNCMCVEGYMGYNCNTEINECDSHPCENGATCNDEVNAYNCSCVKGYNGTNCEIAKKECPADILLIIDHSLSMSGYFTKVLNFVKKFVSSFELSDTKTRVGVVVFNNTVSIEVQIGDYHDVVDLLSKIDSLPLPSGGTNIHEALKTMRNMYNVDHRFDGKRYKRFIAIVITDGGDRQTALVQSTASEAHADGIVVIAIGIGKVNQAHIEDMASKPEYVFIRPSARDLEPLSAEVIQHACKGRPDRQEVRQLRKIPLIALQKEYLLGRPDRQEVRQLRKIPLMALQQEYLLGRPDRQEVRQLRKIPLMALQQEYLLGRPVRQEVRQLRKIPLMALQQEYLLGRQARQEVPQLRKIQLMALQQEYLLGRQDRQEVPQLRKIPLMALQQEYLLGRQARQEVPQLRKIQLMALQQEYMLGRQDRQEVPQLRKIPLMALQQEYLLGRQARQEVPQLRKIQLMALQQEYMLGRQDRQEVRQLRKTPPIALQQEYLLGRPDH</sequence>
<dbReference type="PROSITE" id="PS01187">
    <property type="entry name" value="EGF_CA"/>
    <property type="match status" value="3"/>
</dbReference>
<dbReference type="PROSITE" id="PS50026">
    <property type="entry name" value="EGF_3"/>
    <property type="match status" value="8"/>
</dbReference>
<dbReference type="Pfam" id="PF00008">
    <property type="entry name" value="EGF"/>
    <property type="match status" value="4"/>
</dbReference>
<feature type="disulfide bond" evidence="11">
    <location>
        <begin position="704"/>
        <end position="713"/>
    </location>
</feature>
<dbReference type="FunFam" id="2.10.25.10:FF:000123">
    <property type="entry name" value="Crumbs homolog 1 (Drosophila)"/>
    <property type="match status" value="2"/>
</dbReference>
<dbReference type="FunFam" id="2.10.25.10:FF:000143">
    <property type="entry name" value="Protein crumbs 1"/>
    <property type="match status" value="2"/>
</dbReference>
<feature type="disulfide bond" evidence="11">
    <location>
        <begin position="780"/>
        <end position="789"/>
    </location>
</feature>
<evidence type="ECO:0000313" key="14">
    <source>
        <dbReference type="EMBL" id="KAK2187346.1"/>
    </source>
</evidence>
<dbReference type="GO" id="GO:0005509">
    <property type="term" value="F:calcium ion binding"/>
    <property type="evidence" value="ECO:0007669"/>
    <property type="project" value="InterPro"/>
</dbReference>
<dbReference type="InterPro" id="IPR001881">
    <property type="entry name" value="EGF-like_Ca-bd_dom"/>
</dbReference>
<keyword evidence="10" id="KW-0325">Glycoprotein</keyword>
<evidence type="ECO:0000256" key="8">
    <source>
        <dbReference type="ARBA" id="ARBA00023136"/>
    </source>
</evidence>
<feature type="domain" description="VWFA" evidence="13">
    <location>
        <begin position="152"/>
        <end position="324"/>
    </location>
</feature>
<keyword evidence="5" id="KW-0677">Repeat</keyword>
<dbReference type="EMBL" id="JAODUO010000169">
    <property type="protein sequence ID" value="KAK2187346.1"/>
    <property type="molecule type" value="Genomic_DNA"/>
</dbReference>
<feature type="domain" description="EGF-like" evidence="12">
    <location>
        <begin position="107"/>
        <end position="143"/>
    </location>
</feature>
<dbReference type="InterPro" id="IPR013032">
    <property type="entry name" value="EGF-like_CS"/>
</dbReference>
<dbReference type="PROSITE" id="PS01186">
    <property type="entry name" value="EGF_2"/>
    <property type="match status" value="7"/>
</dbReference>
<keyword evidence="15" id="KW-1185">Reference proteome</keyword>
<dbReference type="InterPro" id="IPR000742">
    <property type="entry name" value="EGF"/>
</dbReference>
<dbReference type="PANTHER" id="PTHR24020:SF20">
    <property type="entry name" value="PH DOMAIN-CONTAINING PROTEIN"/>
    <property type="match status" value="1"/>
</dbReference>
<dbReference type="CDD" id="cd00054">
    <property type="entry name" value="EGF_CA"/>
    <property type="match status" value="8"/>
</dbReference>
<feature type="domain" description="EGF-like" evidence="12">
    <location>
        <begin position="1206"/>
        <end position="1242"/>
    </location>
</feature>
<feature type="domain" description="VWFA" evidence="13">
    <location>
        <begin position="338"/>
        <end position="510"/>
    </location>
</feature>
<evidence type="ECO:0000256" key="7">
    <source>
        <dbReference type="ARBA" id="ARBA00022989"/>
    </source>
</evidence>
<keyword evidence="3" id="KW-0812">Transmembrane</keyword>
<comment type="subcellular location">
    <subcellularLocation>
        <location evidence="1">Membrane</location>
        <topology evidence="1">Single-pass membrane protein</topology>
    </subcellularLocation>
</comment>
<evidence type="ECO:0000256" key="1">
    <source>
        <dbReference type="ARBA" id="ARBA00004167"/>
    </source>
</evidence>
<dbReference type="PANTHER" id="PTHR24020">
    <property type="entry name" value="COLLAGEN ALPHA"/>
    <property type="match status" value="1"/>
</dbReference>
<keyword evidence="8" id="KW-0472">Membrane</keyword>
<name>A0AAD9P3I0_RIDPI</name>
<feature type="disulfide bond" evidence="11">
    <location>
        <begin position="1232"/>
        <end position="1241"/>
    </location>
</feature>
<evidence type="ECO:0000256" key="4">
    <source>
        <dbReference type="ARBA" id="ARBA00022729"/>
    </source>
</evidence>
<dbReference type="SMART" id="SM00181">
    <property type="entry name" value="EGF"/>
    <property type="match status" value="8"/>
</dbReference>
<keyword evidence="7" id="KW-1133">Transmembrane helix</keyword>
<feature type="domain" description="EGF-like" evidence="12">
    <location>
        <begin position="69"/>
        <end position="105"/>
    </location>
</feature>
<feature type="disulfide bond" evidence="11">
    <location>
        <begin position="57"/>
        <end position="66"/>
    </location>
</feature>
<dbReference type="PROSITE" id="PS00022">
    <property type="entry name" value="EGF_1"/>
    <property type="match status" value="8"/>
</dbReference>
<dbReference type="GO" id="GO:0120025">
    <property type="term" value="C:plasma membrane bounded cell projection"/>
    <property type="evidence" value="ECO:0007669"/>
    <property type="project" value="UniProtKB-ARBA"/>
</dbReference>
<evidence type="ECO:0000259" key="13">
    <source>
        <dbReference type="PROSITE" id="PS50234"/>
    </source>
</evidence>
<dbReference type="Gene3D" id="2.10.25.10">
    <property type="entry name" value="Laminin"/>
    <property type="match status" value="8"/>
</dbReference>
<dbReference type="InterPro" id="IPR036465">
    <property type="entry name" value="vWFA_dom_sf"/>
</dbReference>
<dbReference type="PROSITE" id="PS50234">
    <property type="entry name" value="VWFA"/>
    <property type="match status" value="6"/>
</dbReference>
<dbReference type="InterPro" id="IPR050525">
    <property type="entry name" value="ECM_Assembly_Org"/>
</dbReference>
<dbReference type="InterPro" id="IPR000152">
    <property type="entry name" value="EGF-type_Asp/Asn_hydroxyl_site"/>
</dbReference>
<dbReference type="PRINTS" id="PR00010">
    <property type="entry name" value="EGFBLOOD"/>
</dbReference>
<dbReference type="InterPro" id="IPR018097">
    <property type="entry name" value="EGF_Ca-bd_CS"/>
</dbReference>
<dbReference type="FunFam" id="2.10.25.10:FF:000247">
    <property type="entry name" value="Delta/notch like EGF repeat containing"/>
    <property type="match status" value="1"/>
</dbReference>
<evidence type="ECO:0000256" key="9">
    <source>
        <dbReference type="ARBA" id="ARBA00023157"/>
    </source>
</evidence>
<protein>
    <submittedName>
        <fullName evidence="14">Uncharacterized protein</fullName>
    </submittedName>
</protein>
<accession>A0AAD9P3I0</accession>
<reference evidence="14" key="1">
    <citation type="journal article" date="2023" name="Mol. Biol. Evol.">
        <title>Third-Generation Sequencing Reveals the Adaptive Role of the Epigenome in Three Deep-Sea Polychaetes.</title>
        <authorList>
            <person name="Perez M."/>
            <person name="Aroh O."/>
            <person name="Sun Y."/>
            <person name="Lan Y."/>
            <person name="Juniper S.K."/>
            <person name="Young C.R."/>
            <person name="Angers B."/>
            <person name="Qian P.Y."/>
        </authorList>
    </citation>
    <scope>NUCLEOTIDE SEQUENCE</scope>
    <source>
        <strain evidence="14">R07B-5</strain>
    </source>
</reference>
<feature type="domain" description="EGF-like" evidence="12">
    <location>
        <begin position="31"/>
        <end position="67"/>
    </location>
</feature>
<comment type="caution">
    <text evidence="14">The sequence shown here is derived from an EMBL/GenBank/DDBJ whole genome shotgun (WGS) entry which is preliminary data.</text>
</comment>
<dbReference type="Pfam" id="PF00092">
    <property type="entry name" value="VWA"/>
    <property type="match status" value="6"/>
</dbReference>
<dbReference type="SMART" id="SM00179">
    <property type="entry name" value="EGF_CA"/>
    <property type="match status" value="8"/>
</dbReference>
<feature type="disulfide bond" evidence="11">
    <location>
        <begin position="95"/>
        <end position="104"/>
    </location>
</feature>
<keyword evidence="9 11" id="KW-1015">Disulfide bond</keyword>
<evidence type="ECO:0000256" key="6">
    <source>
        <dbReference type="ARBA" id="ARBA00022837"/>
    </source>
</evidence>
<dbReference type="FunFam" id="2.10.25.10:FF:000012">
    <property type="entry name" value="Delta-like protein"/>
    <property type="match status" value="2"/>
</dbReference>
<gene>
    <name evidence="14" type="ORF">NP493_169g05018</name>
</gene>
<dbReference type="GO" id="GO:0007399">
    <property type="term" value="P:nervous system development"/>
    <property type="evidence" value="ECO:0007669"/>
    <property type="project" value="UniProtKB-ARBA"/>
</dbReference>
<dbReference type="FunFam" id="2.10.25.10:FF:000004">
    <property type="entry name" value="Neurogenic locus notch 1"/>
    <property type="match status" value="1"/>
</dbReference>
<evidence type="ECO:0000256" key="2">
    <source>
        <dbReference type="ARBA" id="ARBA00022536"/>
    </source>
</evidence>
<feature type="domain" description="VWFA" evidence="13">
    <location>
        <begin position="517"/>
        <end position="671"/>
    </location>
</feature>
<feature type="disulfide bond" evidence="11">
    <location>
        <begin position="742"/>
        <end position="751"/>
    </location>
</feature>
<dbReference type="InterPro" id="IPR002035">
    <property type="entry name" value="VWF_A"/>
</dbReference>
<dbReference type="PROSITE" id="PS00010">
    <property type="entry name" value="ASX_HYDROXYL"/>
    <property type="match status" value="5"/>
</dbReference>
<feature type="domain" description="VWFA" evidence="13">
    <location>
        <begin position="1289"/>
        <end position="1461"/>
    </location>
</feature>
<keyword evidence="2 11" id="KW-0245">EGF-like domain</keyword>
<dbReference type="CDD" id="cd01450">
    <property type="entry name" value="vWFA_subfamily_ECM"/>
    <property type="match status" value="6"/>
</dbReference>
<feature type="domain" description="EGF-like" evidence="12">
    <location>
        <begin position="678"/>
        <end position="714"/>
    </location>
</feature>
<dbReference type="SUPFAM" id="SSF53300">
    <property type="entry name" value="vWA-like"/>
    <property type="match status" value="6"/>
</dbReference>